<evidence type="ECO:0000256" key="10">
    <source>
        <dbReference type="PROSITE-ProRule" id="PRU00284"/>
    </source>
</evidence>
<dbReference type="GO" id="GO:0007165">
    <property type="term" value="P:signal transduction"/>
    <property type="evidence" value="ECO:0007669"/>
    <property type="project" value="UniProtKB-KW"/>
</dbReference>
<dbReference type="InterPro" id="IPR029151">
    <property type="entry name" value="Sensor-like_sf"/>
</dbReference>
<dbReference type="OrthoDB" id="9795078at2"/>
<keyword evidence="3" id="KW-1003">Cell membrane</keyword>
<dbReference type="AlphaFoldDB" id="A0A1M7YRP1"/>
<protein>
    <submittedName>
        <fullName evidence="13">Methyl-accepting chemotaxis protein PctC</fullName>
    </submittedName>
</protein>
<dbReference type="PRINTS" id="PR00260">
    <property type="entry name" value="CHEMTRNSDUCR"/>
</dbReference>
<dbReference type="SUPFAM" id="SSF58104">
    <property type="entry name" value="Methyl-accepting chemotaxis protein (MCP) signaling domain"/>
    <property type="match status" value="1"/>
</dbReference>
<evidence type="ECO:0000256" key="1">
    <source>
        <dbReference type="ARBA" id="ARBA00004533"/>
    </source>
</evidence>
<evidence type="ECO:0000256" key="3">
    <source>
        <dbReference type="ARBA" id="ARBA00022475"/>
    </source>
</evidence>
<reference evidence="14" key="1">
    <citation type="submission" date="2016-12" db="EMBL/GenBank/DDBJ databases">
        <authorList>
            <person name="Rodrigo-Torres L."/>
            <person name="Arahal R.D."/>
            <person name="Lucena T."/>
        </authorList>
    </citation>
    <scope>NUCLEOTIDE SEQUENCE [LARGE SCALE GENOMIC DNA]</scope>
</reference>
<sequence>MSAKNKLLSSIGILFFFIVFTIVTTAYFSFKEASVKNYTDKLSNNAHLISSVVEQRMERYFDVLILSARFISIDLHENINEGVLRKTLSDLEKNPYILSAFFSSADGTTYQPDGRIAGFNAKEKRREWYTKAIHGEKYILTAPFRATTGKTVMSVAIPVKRQGRIVGVLGGNIALDTITDFIQSLTDNNQLFVSREDGYIVAAANHQYIGKNLYELRPSYSRYRDINGASHFYQHQGQTYFSVNAISDNLGWSVWAWDKRDNIYSASESNLMTDIYLATTLIVFSLIVTYFLVVRLMYRPIGGEPREIEAIVKRVAEGDLSVSSEDIRDETGIYAAILKMVNNLTLIIKKIYHAIDQLNHASGQMLNTTSTVKSSAESQMIQLEQTSAAMNEMTVTADEVARSALQASGAATEAAEHSSLGMEVVRDMNQSIQGLVSGIRTVVDVNTGLEKETQGIGTILEVIDSISEQTNLLALNAAIEAARAGEYGRGFSVVADEVRHLANRTRQSTNEIQEMISRLQQEAQRSVQLMQSNMLDAQMTAEKSEVASQALGEIQHAVSLIQAMNSQIATAAEEQTHVAAEMNTSIVETHELARKTFDDATSNSGRAGQLTEIASQLRRSVEIFKF</sequence>
<dbReference type="GO" id="GO:0006935">
    <property type="term" value="P:chemotaxis"/>
    <property type="evidence" value="ECO:0007669"/>
    <property type="project" value="UniProtKB-KW"/>
</dbReference>
<dbReference type="CDD" id="cd11386">
    <property type="entry name" value="MCP_signal"/>
    <property type="match status" value="1"/>
</dbReference>
<evidence type="ECO:0000256" key="4">
    <source>
        <dbReference type="ARBA" id="ARBA00022500"/>
    </source>
</evidence>
<dbReference type="CDD" id="cd12913">
    <property type="entry name" value="PDC1_MCP_like"/>
    <property type="match status" value="1"/>
</dbReference>
<accession>A0A1M7YRP1</accession>
<feature type="transmembrane region" description="Helical" evidence="11">
    <location>
        <begin position="275"/>
        <end position="298"/>
    </location>
</feature>
<evidence type="ECO:0000256" key="2">
    <source>
        <dbReference type="ARBA" id="ARBA00004651"/>
    </source>
</evidence>
<dbReference type="GO" id="GO:0005886">
    <property type="term" value="C:plasma membrane"/>
    <property type="evidence" value="ECO:0007669"/>
    <property type="project" value="UniProtKB-SubCell"/>
</dbReference>
<organism evidence="13 14">
    <name type="scientific">Vibrio quintilis</name>
    <dbReference type="NCBI Taxonomy" id="1117707"/>
    <lineage>
        <taxon>Bacteria</taxon>
        <taxon>Pseudomonadati</taxon>
        <taxon>Pseudomonadota</taxon>
        <taxon>Gammaproteobacteria</taxon>
        <taxon>Vibrionales</taxon>
        <taxon>Vibrionaceae</taxon>
        <taxon>Vibrio</taxon>
    </lineage>
</organism>
<keyword evidence="4" id="KW-0145">Chemotaxis</keyword>
<feature type="transmembrane region" description="Helical" evidence="11">
    <location>
        <begin position="7"/>
        <end position="30"/>
    </location>
</feature>
<keyword evidence="14" id="KW-1185">Reference proteome</keyword>
<dbReference type="Pfam" id="PF02743">
    <property type="entry name" value="dCache_1"/>
    <property type="match status" value="1"/>
</dbReference>
<comment type="subcellular location">
    <subcellularLocation>
        <location evidence="1">Cell inner membrane</location>
    </subcellularLocation>
    <subcellularLocation>
        <location evidence="2">Cell membrane</location>
        <topology evidence="2">Multi-pass membrane protein</topology>
    </subcellularLocation>
</comment>
<gene>
    <name evidence="13" type="primary">pctC_2</name>
    <name evidence="13" type="ORF">VQ7734_01002</name>
</gene>
<keyword evidence="7 11" id="KW-0472">Membrane</keyword>
<dbReference type="Pfam" id="PF00015">
    <property type="entry name" value="MCPsignal"/>
    <property type="match status" value="1"/>
</dbReference>
<dbReference type="SMART" id="SM00283">
    <property type="entry name" value="MA"/>
    <property type="match status" value="1"/>
</dbReference>
<dbReference type="EMBL" id="FRFG01000013">
    <property type="protein sequence ID" value="SHO55283.1"/>
    <property type="molecule type" value="Genomic_DNA"/>
</dbReference>
<name>A0A1M7YRP1_9VIBR</name>
<dbReference type="PANTHER" id="PTHR32089:SF120">
    <property type="entry name" value="METHYL-ACCEPTING CHEMOTAXIS PROTEIN TLPQ"/>
    <property type="match status" value="1"/>
</dbReference>
<evidence type="ECO:0000256" key="5">
    <source>
        <dbReference type="ARBA" id="ARBA00022692"/>
    </source>
</evidence>
<feature type="domain" description="Methyl-accepting transducer" evidence="12">
    <location>
        <begin position="354"/>
        <end position="590"/>
    </location>
</feature>
<dbReference type="RefSeq" id="WP_073580180.1">
    <property type="nucleotide sequence ID" value="NZ_AP024897.1"/>
</dbReference>
<evidence type="ECO:0000259" key="12">
    <source>
        <dbReference type="PROSITE" id="PS50111"/>
    </source>
</evidence>
<comment type="similarity">
    <text evidence="9">Belongs to the methyl-accepting chemotaxis (MCP) protein family.</text>
</comment>
<evidence type="ECO:0000256" key="7">
    <source>
        <dbReference type="ARBA" id="ARBA00023136"/>
    </source>
</evidence>
<dbReference type="STRING" id="1117707.VQ7734_01002"/>
<dbReference type="Gene3D" id="3.30.450.20">
    <property type="entry name" value="PAS domain"/>
    <property type="match status" value="2"/>
</dbReference>
<evidence type="ECO:0000256" key="6">
    <source>
        <dbReference type="ARBA" id="ARBA00022989"/>
    </source>
</evidence>
<keyword evidence="6 11" id="KW-1133">Transmembrane helix</keyword>
<dbReference type="InterPro" id="IPR033479">
    <property type="entry name" value="dCache_1"/>
</dbReference>
<dbReference type="Gene3D" id="1.10.287.950">
    <property type="entry name" value="Methyl-accepting chemotaxis protein"/>
    <property type="match status" value="1"/>
</dbReference>
<keyword evidence="8 10" id="KW-0807">Transducer</keyword>
<evidence type="ECO:0000256" key="9">
    <source>
        <dbReference type="ARBA" id="ARBA00029447"/>
    </source>
</evidence>
<dbReference type="PROSITE" id="PS50111">
    <property type="entry name" value="CHEMOTAXIS_TRANSDUC_2"/>
    <property type="match status" value="1"/>
</dbReference>
<dbReference type="InterPro" id="IPR004089">
    <property type="entry name" value="MCPsignal_dom"/>
</dbReference>
<evidence type="ECO:0000256" key="11">
    <source>
        <dbReference type="SAM" id="Phobius"/>
    </source>
</evidence>
<evidence type="ECO:0000313" key="13">
    <source>
        <dbReference type="EMBL" id="SHO55283.1"/>
    </source>
</evidence>
<evidence type="ECO:0000256" key="8">
    <source>
        <dbReference type="ARBA" id="ARBA00023224"/>
    </source>
</evidence>
<dbReference type="SUPFAM" id="SSF103190">
    <property type="entry name" value="Sensory domain-like"/>
    <property type="match status" value="1"/>
</dbReference>
<dbReference type="PANTHER" id="PTHR32089">
    <property type="entry name" value="METHYL-ACCEPTING CHEMOTAXIS PROTEIN MCPB"/>
    <property type="match status" value="1"/>
</dbReference>
<dbReference type="FunFam" id="1.10.287.950:FF:000001">
    <property type="entry name" value="Methyl-accepting chemotaxis sensory transducer"/>
    <property type="match status" value="1"/>
</dbReference>
<dbReference type="Proteomes" id="UP000184600">
    <property type="component" value="Unassembled WGS sequence"/>
</dbReference>
<dbReference type="InterPro" id="IPR004090">
    <property type="entry name" value="Chemotax_Me-accpt_rcpt"/>
</dbReference>
<proteinExistence type="inferred from homology"/>
<keyword evidence="5 11" id="KW-0812">Transmembrane</keyword>
<dbReference type="GO" id="GO:0004888">
    <property type="term" value="F:transmembrane signaling receptor activity"/>
    <property type="evidence" value="ECO:0007669"/>
    <property type="project" value="InterPro"/>
</dbReference>
<evidence type="ECO:0000313" key="14">
    <source>
        <dbReference type="Proteomes" id="UP000184600"/>
    </source>
</evidence>